<keyword evidence="3 7" id="KW-0479">Metal-binding</keyword>
<keyword evidence="11" id="KW-1185">Reference proteome</keyword>
<name>A3U6U9_CROAH</name>
<dbReference type="GO" id="GO:0009055">
    <property type="term" value="F:electron transfer activity"/>
    <property type="evidence" value="ECO:0007669"/>
    <property type="project" value="InterPro"/>
</dbReference>
<dbReference type="RefSeq" id="WP_013186642.1">
    <property type="nucleotide sequence ID" value="NC_014230.1"/>
</dbReference>
<organism evidence="10 11">
    <name type="scientific">Croceibacter atlanticus (strain ATCC BAA-628 / JCM 21780 / CIP 108009 / IAM 15332 / KCTC 12090 / HTCC2559)</name>
    <dbReference type="NCBI Taxonomy" id="216432"/>
    <lineage>
        <taxon>Bacteria</taxon>
        <taxon>Pseudomonadati</taxon>
        <taxon>Bacteroidota</taxon>
        <taxon>Flavobacteriia</taxon>
        <taxon>Flavobacteriales</taxon>
        <taxon>Flavobacteriaceae</taxon>
        <taxon>Croceibacter</taxon>
    </lineage>
</organism>
<dbReference type="EMBL" id="CP002046">
    <property type="protein sequence ID" value="EAP87966.1"/>
    <property type="molecule type" value="Genomic_DNA"/>
</dbReference>
<dbReference type="PROSITE" id="PS51007">
    <property type="entry name" value="CYTC"/>
    <property type="match status" value="1"/>
</dbReference>
<dbReference type="Proteomes" id="UP000002297">
    <property type="component" value="Chromosome"/>
</dbReference>
<keyword evidence="2 7" id="KW-0349">Heme</keyword>
<comment type="subcellular location">
    <subcellularLocation>
        <location evidence="1">Cell envelope</location>
    </subcellularLocation>
</comment>
<dbReference type="PANTHER" id="PTHR30600">
    <property type="entry name" value="CYTOCHROME C PEROXIDASE-RELATED"/>
    <property type="match status" value="1"/>
</dbReference>
<dbReference type="PROSITE" id="PS51257">
    <property type="entry name" value="PROKAR_LIPOPROTEIN"/>
    <property type="match status" value="1"/>
</dbReference>
<proteinExistence type="predicted"/>
<gene>
    <name evidence="10" type="ordered locus">CA2559_04385</name>
</gene>
<dbReference type="GO" id="GO:0020037">
    <property type="term" value="F:heme binding"/>
    <property type="evidence" value="ECO:0007669"/>
    <property type="project" value="InterPro"/>
</dbReference>
<accession>A3U6U9</accession>
<dbReference type="InterPro" id="IPR036909">
    <property type="entry name" value="Cyt_c-like_dom_sf"/>
</dbReference>
<dbReference type="InterPro" id="IPR009056">
    <property type="entry name" value="Cyt_c-like_dom"/>
</dbReference>
<evidence type="ECO:0000259" key="9">
    <source>
        <dbReference type="PROSITE" id="PS51007"/>
    </source>
</evidence>
<feature type="chain" id="PRO_5002660273" evidence="8">
    <location>
        <begin position="22"/>
        <end position="447"/>
    </location>
</feature>
<keyword evidence="4 8" id="KW-0732">Signal</keyword>
<evidence type="ECO:0000313" key="10">
    <source>
        <dbReference type="EMBL" id="EAP87966.1"/>
    </source>
</evidence>
<evidence type="ECO:0000256" key="1">
    <source>
        <dbReference type="ARBA" id="ARBA00004196"/>
    </source>
</evidence>
<evidence type="ECO:0000256" key="5">
    <source>
        <dbReference type="ARBA" id="ARBA00023002"/>
    </source>
</evidence>
<dbReference type="InterPro" id="IPR051395">
    <property type="entry name" value="Cytochrome_c_Peroxidase/MauG"/>
</dbReference>
<dbReference type="GO" id="GO:0030313">
    <property type="term" value="C:cell envelope"/>
    <property type="evidence" value="ECO:0007669"/>
    <property type="project" value="UniProtKB-SubCell"/>
</dbReference>
<dbReference type="STRING" id="216432.CA2559_04385"/>
<feature type="signal peptide" evidence="8">
    <location>
        <begin position="1"/>
        <end position="21"/>
    </location>
</feature>
<sequence>MKVFYALVLVIVLSSCQTENANYESYTSDLDDELITNLINASNGVGTSYYLLPDSDDFSRIPQDPLNPITAEKVALGKLLLHETALGGNPKMDEMNGQYTCATCHPVASGFFSGRRQGIGEGGIGFGVNGEGRTFNTEMPLDSVDIQAVRPPTLLNLAYQDVMLWNGQFGGTGTNAGTEAQWDHIPENAEGFQGVEVQAMQGQLEHRLKVNEEFVDSYNYRTMFDAAFYNIPQSERYTRKTAALAIAAFNRTILANQAPWQEYLKGDLEALNDQQKRGANLFFDKGLCYQCHNGPALKDQEFHAFGFGDFDGSLEAMVLPSIDFESVKKGRGGFTQNPDDDYKFKTPTLYNLADAGAFGHGGTFSTIREVVEYKNNGVAQSAEVPSTQLASQFGSSNLTSDEITDLTAFLKDALRDPDLLRYVPNTVNSGNCFPNNDEQSRIDLGCN</sequence>
<keyword evidence="6 7" id="KW-0408">Iron</keyword>
<dbReference type="GeneID" id="89452669"/>
<evidence type="ECO:0000256" key="7">
    <source>
        <dbReference type="PROSITE-ProRule" id="PRU00433"/>
    </source>
</evidence>
<feature type="domain" description="Cytochrome c" evidence="9">
    <location>
        <begin position="273"/>
        <end position="414"/>
    </location>
</feature>
<dbReference type="AlphaFoldDB" id="A3U6U9"/>
<evidence type="ECO:0000256" key="4">
    <source>
        <dbReference type="ARBA" id="ARBA00022729"/>
    </source>
</evidence>
<evidence type="ECO:0000256" key="8">
    <source>
        <dbReference type="SAM" id="SignalP"/>
    </source>
</evidence>
<evidence type="ECO:0000256" key="6">
    <source>
        <dbReference type="ARBA" id="ARBA00023004"/>
    </source>
</evidence>
<evidence type="ECO:0000256" key="2">
    <source>
        <dbReference type="ARBA" id="ARBA00022617"/>
    </source>
</evidence>
<keyword evidence="10" id="KW-0575">Peroxidase</keyword>
<dbReference type="Gene3D" id="1.10.760.10">
    <property type="entry name" value="Cytochrome c-like domain"/>
    <property type="match status" value="2"/>
</dbReference>
<keyword evidence="5" id="KW-0560">Oxidoreductase</keyword>
<dbReference type="HOGENOM" id="CLU_034652_3_1_10"/>
<dbReference type="PANTHER" id="PTHR30600:SF10">
    <property type="entry name" value="BLL6722 PROTEIN"/>
    <property type="match status" value="1"/>
</dbReference>
<evidence type="ECO:0000256" key="3">
    <source>
        <dbReference type="ARBA" id="ARBA00022723"/>
    </source>
</evidence>
<dbReference type="GO" id="GO:0046872">
    <property type="term" value="F:metal ion binding"/>
    <property type="evidence" value="ECO:0007669"/>
    <property type="project" value="UniProtKB-KW"/>
</dbReference>
<reference evidence="10 11" key="1">
    <citation type="journal article" date="2010" name="J. Bacteriol.">
        <title>The complete genome sequence of Croceibacter atlanticus HTCC2559T.</title>
        <authorList>
            <person name="Oh H.M."/>
            <person name="Kang I."/>
            <person name="Ferriera S."/>
            <person name="Giovannoni S.J."/>
            <person name="Cho J.C."/>
        </authorList>
    </citation>
    <scope>NUCLEOTIDE SEQUENCE [LARGE SCALE GENOMIC DNA]</scope>
    <source>
        <strain evidence="11">ATCC BAA-628 / HTCC2559 / KCTC 12090</strain>
    </source>
</reference>
<dbReference type="GO" id="GO:0004130">
    <property type="term" value="F:cytochrome-c peroxidase activity"/>
    <property type="evidence" value="ECO:0007669"/>
    <property type="project" value="TreeGrafter"/>
</dbReference>
<dbReference type="Pfam" id="PF03150">
    <property type="entry name" value="CCP_MauG"/>
    <property type="match status" value="1"/>
</dbReference>
<dbReference type="eggNOG" id="COG1858">
    <property type="taxonomic scope" value="Bacteria"/>
</dbReference>
<dbReference type="OrthoDB" id="9805202at2"/>
<protein>
    <submittedName>
        <fullName evidence="10">Di-heme cytochrome c peroxidase</fullName>
    </submittedName>
</protein>
<dbReference type="InterPro" id="IPR004852">
    <property type="entry name" value="Di-haem_cyt_c_peroxidsae"/>
</dbReference>
<evidence type="ECO:0000313" key="11">
    <source>
        <dbReference type="Proteomes" id="UP000002297"/>
    </source>
</evidence>
<dbReference type="SUPFAM" id="SSF46626">
    <property type="entry name" value="Cytochrome c"/>
    <property type="match status" value="2"/>
</dbReference>
<dbReference type="KEGG" id="cat:CA2559_04385"/>